<dbReference type="PROSITE" id="PS51257">
    <property type="entry name" value="PROKAR_LIPOPROTEIN"/>
    <property type="match status" value="1"/>
</dbReference>
<dbReference type="GO" id="GO:0009289">
    <property type="term" value="C:pilus"/>
    <property type="evidence" value="ECO:0007669"/>
    <property type="project" value="InterPro"/>
</dbReference>
<evidence type="ECO:0008006" key="3">
    <source>
        <dbReference type="Google" id="ProtNLM"/>
    </source>
</evidence>
<dbReference type="Proteomes" id="UP000183613">
    <property type="component" value="Unassembled WGS sequence"/>
</dbReference>
<evidence type="ECO:0000313" key="2">
    <source>
        <dbReference type="Proteomes" id="UP000183613"/>
    </source>
</evidence>
<dbReference type="InterPro" id="IPR036937">
    <property type="entry name" value="Adhesion_dom_fimbrial_sf"/>
</dbReference>
<dbReference type="Gene3D" id="2.60.40.1090">
    <property type="entry name" value="Fimbrial-type adhesion domain"/>
    <property type="match status" value="1"/>
</dbReference>
<evidence type="ECO:0000313" key="1">
    <source>
        <dbReference type="EMBL" id="SEE14891.1"/>
    </source>
</evidence>
<name>A0A0J6GEY4_PSEDM</name>
<organism evidence="1 2">
    <name type="scientific">Pseudomonas deceptionensis</name>
    <dbReference type="NCBI Taxonomy" id="882211"/>
    <lineage>
        <taxon>Bacteria</taxon>
        <taxon>Pseudomonadati</taxon>
        <taxon>Pseudomonadota</taxon>
        <taxon>Gammaproteobacteria</taxon>
        <taxon>Pseudomonadales</taxon>
        <taxon>Pseudomonadaceae</taxon>
        <taxon>Pseudomonas</taxon>
    </lineage>
</organism>
<sequence length="308" mass="33026">MHNQRQKKPNRLLFGFGLLFFLILSIACPQAFAIEGSMECRGLGTGSATNFTNLGNLQPNESFRVSMSANCTAVRTFASGASLGQFNRYLVGSADDVAIFHTNSQKIVPLQQPGYVGPVCLPLTCTRLTAGTPFIYEVLVIGRTGSGFGRYELAVLLNTTMIGSPTYNEHLQSFDITYTVAKPGCKMVTNSTLDLPFGTLSSNDFATSQQIANITMNCPDASQVTASLSPTQSSTGAAGTSYTTLPQLLMVATWADYNSAVNFNVPRTFAFTAGTNTISLGFRPKLISPDATPSGNFSSQYTLNITYL</sequence>
<dbReference type="AlphaFoldDB" id="A0A0J6GEY4"/>
<keyword evidence="2" id="KW-1185">Reference proteome</keyword>
<dbReference type="GO" id="GO:0007155">
    <property type="term" value="P:cell adhesion"/>
    <property type="evidence" value="ECO:0007669"/>
    <property type="project" value="InterPro"/>
</dbReference>
<dbReference type="EMBL" id="FNUD01000002">
    <property type="protein sequence ID" value="SEE14891.1"/>
    <property type="molecule type" value="Genomic_DNA"/>
</dbReference>
<dbReference type="RefSeq" id="WP_048360157.1">
    <property type="nucleotide sequence ID" value="NZ_FNUD01000002.1"/>
</dbReference>
<proteinExistence type="predicted"/>
<accession>A0A0J6GEY4</accession>
<gene>
    <name evidence="1" type="ORF">SAMN04489800_0053</name>
</gene>
<reference evidence="1" key="1">
    <citation type="submission" date="2016-10" db="EMBL/GenBank/DDBJ databases">
        <authorList>
            <person name="Varghese N."/>
            <person name="Submissions S."/>
        </authorList>
    </citation>
    <scope>NUCLEOTIDE SEQUENCE [LARGE SCALE GENOMIC DNA]</scope>
    <source>
        <strain evidence="1">LMG 25555</strain>
    </source>
</reference>
<comment type="caution">
    <text evidence="1">The sequence shown here is derived from an EMBL/GenBank/DDBJ whole genome shotgun (WGS) entry which is preliminary data.</text>
</comment>
<dbReference type="PATRIC" id="fig|882211.3.peg.2430"/>
<dbReference type="OrthoDB" id="7029927at2"/>
<protein>
    <recommendedName>
        <fullName evidence="3">Fimbrial protein</fullName>
    </recommendedName>
</protein>